<dbReference type="EMBL" id="JANKHO010000003">
    <property type="protein sequence ID" value="KAJ3518091.1"/>
    <property type="molecule type" value="Genomic_DNA"/>
</dbReference>
<accession>A0A9W8N2N8</accession>
<organism evidence="1 2">
    <name type="scientific">Agrocybe chaxingu</name>
    <dbReference type="NCBI Taxonomy" id="84603"/>
    <lineage>
        <taxon>Eukaryota</taxon>
        <taxon>Fungi</taxon>
        <taxon>Dikarya</taxon>
        <taxon>Basidiomycota</taxon>
        <taxon>Agaricomycotina</taxon>
        <taxon>Agaricomycetes</taxon>
        <taxon>Agaricomycetidae</taxon>
        <taxon>Agaricales</taxon>
        <taxon>Agaricineae</taxon>
        <taxon>Strophariaceae</taxon>
        <taxon>Agrocybe</taxon>
    </lineage>
</organism>
<keyword evidence="2" id="KW-1185">Reference proteome</keyword>
<protein>
    <submittedName>
        <fullName evidence="1">Uncharacterized protein</fullName>
    </submittedName>
</protein>
<sequence length="85" mass="9888">MDGHLRRATASTIISMVYDKEQEPTVRDVNDFVACLTRAAMPRAHFVEFFIWMKYIPPQLAGWKRKALASYQTDYKISKDLFDSV</sequence>
<gene>
    <name evidence="1" type="ORF">NLJ89_g115</name>
</gene>
<dbReference type="AlphaFoldDB" id="A0A9W8N2N8"/>
<dbReference type="Proteomes" id="UP001148786">
    <property type="component" value="Unassembled WGS sequence"/>
</dbReference>
<comment type="caution">
    <text evidence="1">The sequence shown here is derived from an EMBL/GenBank/DDBJ whole genome shotgun (WGS) entry which is preliminary data.</text>
</comment>
<name>A0A9W8N2N8_9AGAR</name>
<evidence type="ECO:0000313" key="1">
    <source>
        <dbReference type="EMBL" id="KAJ3518091.1"/>
    </source>
</evidence>
<evidence type="ECO:0000313" key="2">
    <source>
        <dbReference type="Proteomes" id="UP001148786"/>
    </source>
</evidence>
<proteinExistence type="predicted"/>
<dbReference type="OrthoDB" id="2789670at2759"/>
<reference evidence="1" key="1">
    <citation type="submission" date="2022-07" db="EMBL/GenBank/DDBJ databases">
        <title>Genome Sequence of Agrocybe chaxingu.</title>
        <authorList>
            <person name="Buettner E."/>
        </authorList>
    </citation>
    <scope>NUCLEOTIDE SEQUENCE</scope>
    <source>
        <strain evidence="1">MP-N11</strain>
    </source>
</reference>